<accession>A0ACB8WZX0</accession>
<dbReference type="EMBL" id="CM041534">
    <property type="protein sequence ID" value="KAI3373044.1"/>
    <property type="molecule type" value="Genomic_DNA"/>
</dbReference>
<protein>
    <submittedName>
        <fullName evidence="1">Uncharacterized protein</fullName>
    </submittedName>
</protein>
<evidence type="ECO:0000313" key="1">
    <source>
        <dbReference type="EMBL" id="KAI3373044.1"/>
    </source>
</evidence>
<gene>
    <name evidence="1" type="ORF">L3Q82_006338</name>
</gene>
<dbReference type="Proteomes" id="UP000831701">
    <property type="component" value="Chromosome 4"/>
</dbReference>
<evidence type="ECO:0000313" key="2">
    <source>
        <dbReference type="Proteomes" id="UP000831701"/>
    </source>
</evidence>
<reference evidence="1" key="1">
    <citation type="submission" date="2022-04" db="EMBL/GenBank/DDBJ databases">
        <title>Jade perch genome.</title>
        <authorList>
            <person name="Chao B."/>
        </authorList>
    </citation>
    <scope>NUCLEOTIDE SEQUENCE</scope>
    <source>
        <strain evidence="1">CB-2022</strain>
    </source>
</reference>
<keyword evidence="2" id="KW-1185">Reference proteome</keyword>
<comment type="caution">
    <text evidence="1">The sequence shown here is derived from an EMBL/GenBank/DDBJ whole genome shotgun (WGS) entry which is preliminary data.</text>
</comment>
<name>A0ACB8WZX0_9TELE</name>
<sequence length="131" mass="14476">MWFSSWSWNSGPALFTLGRVLEGAWEFAQPVYMCFVDMEKAYDCVLRGTLWGVLREYPCFVGVRSMVVEGVGFGGLRIPSLLFADDMVLFGLIDLQLSLGGFLAECEAAGMRIREKGGLPTWGRRGVPAPS</sequence>
<proteinExistence type="predicted"/>
<organism evidence="1 2">
    <name type="scientific">Scortum barcoo</name>
    <name type="common">barcoo grunter</name>
    <dbReference type="NCBI Taxonomy" id="214431"/>
    <lineage>
        <taxon>Eukaryota</taxon>
        <taxon>Metazoa</taxon>
        <taxon>Chordata</taxon>
        <taxon>Craniata</taxon>
        <taxon>Vertebrata</taxon>
        <taxon>Euteleostomi</taxon>
        <taxon>Actinopterygii</taxon>
        <taxon>Neopterygii</taxon>
        <taxon>Teleostei</taxon>
        <taxon>Neoteleostei</taxon>
        <taxon>Acanthomorphata</taxon>
        <taxon>Eupercaria</taxon>
        <taxon>Centrarchiformes</taxon>
        <taxon>Terapontoidei</taxon>
        <taxon>Terapontidae</taxon>
        <taxon>Scortum</taxon>
    </lineage>
</organism>